<dbReference type="SUPFAM" id="SSF100950">
    <property type="entry name" value="NagB/RpiA/CoA transferase-like"/>
    <property type="match status" value="1"/>
</dbReference>
<dbReference type="Proteomes" id="UP000239430">
    <property type="component" value="Unassembled WGS sequence"/>
</dbReference>
<comment type="caution">
    <text evidence="2">The sequence shown here is derived from an EMBL/GenBank/DDBJ whole genome shotgun (WGS) entry which is preliminary data.</text>
</comment>
<reference evidence="2 3" key="1">
    <citation type="submission" date="2018-03" db="EMBL/GenBank/DDBJ databases">
        <title>Genome sequence of Moorella stamsii DSM 26217.</title>
        <authorList>
            <person name="Poehlein A."/>
            <person name="Daniel R."/>
        </authorList>
    </citation>
    <scope>NUCLEOTIDE SEQUENCE [LARGE SCALE GENOMIC DNA]</scope>
    <source>
        <strain evidence="3">DSM 26217</strain>
    </source>
</reference>
<protein>
    <submittedName>
        <fullName evidence="2">Acetate CoA-transferase subunit alpha</fullName>
        <ecNumber evidence="2">2.8.3.8</ecNumber>
    </submittedName>
</protein>
<dbReference type="SMART" id="SM00882">
    <property type="entry name" value="CoA_trans"/>
    <property type="match status" value="1"/>
</dbReference>
<accession>A0A9X7J386</accession>
<dbReference type="InterPro" id="IPR004165">
    <property type="entry name" value="CoA_trans_fam_I"/>
</dbReference>
<dbReference type="PANTHER" id="PTHR13707">
    <property type="entry name" value="KETOACID-COENZYME A TRANSFERASE"/>
    <property type="match status" value="1"/>
</dbReference>
<dbReference type="InterPro" id="IPR037171">
    <property type="entry name" value="NagB/RpiA_transferase-like"/>
</dbReference>
<gene>
    <name evidence="2" type="primary">atoD</name>
    <name evidence="2" type="ORF">MOST_12600</name>
</gene>
<dbReference type="RefSeq" id="WP_244267249.1">
    <property type="nucleotide sequence ID" value="NZ_PVXL01000040.1"/>
</dbReference>
<keyword evidence="1 2" id="KW-0808">Transferase</keyword>
<evidence type="ECO:0000256" key="1">
    <source>
        <dbReference type="ARBA" id="ARBA00022679"/>
    </source>
</evidence>
<sequence length="233" mass="25352">MRKAEVASRLLKPRHEKISSAEEAVSRIPDEATIMIGGFVQCGVPETLIDALVGLGRRGLVIISNNVGLPGKGIGKLIRERRIKKLIASHIGLNPEVEAQMKEGLDVELVPQGTLAERIRAGGAGLGGFLTPTGLGTMAQEGKQVINVDGRNYLLEKPLRADFALIKAHVADRIGNLRYRLTARNFNPIMATAAEWVIAEVDELLEDRYLSPDDVMTPGIFIDSLVIAEKRMV</sequence>
<dbReference type="Gene3D" id="3.40.1080.10">
    <property type="entry name" value="Glutaconate Coenzyme A-transferase"/>
    <property type="match status" value="1"/>
</dbReference>
<dbReference type="EC" id="2.8.3.8" evidence="2"/>
<dbReference type="EMBL" id="PVXL01000040">
    <property type="protein sequence ID" value="PRR73412.1"/>
    <property type="molecule type" value="Genomic_DNA"/>
</dbReference>
<dbReference type="PANTHER" id="PTHR13707:SF60">
    <property type="entry name" value="ACETATE COA-TRANSFERASE SUBUNIT ALPHA"/>
    <property type="match status" value="1"/>
</dbReference>
<dbReference type="AlphaFoldDB" id="A0A9X7J386"/>
<keyword evidence="3" id="KW-1185">Reference proteome</keyword>
<dbReference type="NCBIfam" id="TIGR02429">
    <property type="entry name" value="pcaI_scoA_fam"/>
    <property type="match status" value="1"/>
</dbReference>
<dbReference type="Pfam" id="PF01144">
    <property type="entry name" value="CoA_trans"/>
    <property type="match status" value="1"/>
</dbReference>
<dbReference type="GO" id="GO:0008775">
    <property type="term" value="F:acetate CoA-transferase activity"/>
    <property type="evidence" value="ECO:0007669"/>
    <property type="project" value="UniProtKB-EC"/>
</dbReference>
<evidence type="ECO:0000313" key="3">
    <source>
        <dbReference type="Proteomes" id="UP000239430"/>
    </source>
</evidence>
<name>A0A9X7J386_9FIRM</name>
<organism evidence="2 3">
    <name type="scientific">Neomoorella stamsii</name>
    <dbReference type="NCBI Taxonomy" id="1266720"/>
    <lineage>
        <taxon>Bacteria</taxon>
        <taxon>Bacillati</taxon>
        <taxon>Bacillota</taxon>
        <taxon>Clostridia</taxon>
        <taxon>Neomoorellales</taxon>
        <taxon>Neomoorellaceae</taxon>
        <taxon>Neomoorella</taxon>
    </lineage>
</organism>
<proteinExistence type="predicted"/>
<evidence type="ECO:0000313" key="2">
    <source>
        <dbReference type="EMBL" id="PRR73412.1"/>
    </source>
</evidence>
<dbReference type="InterPro" id="IPR012792">
    <property type="entry name" value="3-oxoacid_CoA-transf_A"/>
</dbReference>